<dbReference type="NCBIfam" id="TIGR03423">
    <property type="entry name" value="pbp2_mrdA"/>
    <property type="match status" value="1"/>
</dbReference>
<feature type="domain" description="Penicillin-binding protein transpeptidase" evidence="15">
    <location>
        <begin position="322"/>
        <end position="650"/>
    </location>
</feature>
<name>A0A133XX35_9ACTN</name>
<evidence type="ECO:0000256" key="4">
    <source>
        <dbReference type="ARBA" id="ARBA00022475"/>
    </source>
</evidence>
<keyword evidence="12 14" id="KW-0472">Membrane</keyword>
<dbReference type="GO" id="GO:0071972">
    <property type="term" value="F:peptidoglycan L,D-transpeptidase activity"/>
    <property type="evidence" value="ECO:0007669"/>
    <property type="project" value="TreeGrafter"/>
</dbReference>
<evidence type="ECO:0000256" key="13">
    <source>
        <dbReference type="ARBA" id="ARBA00023316"/>
    </source>
</evidence>
<keyword evidence="13" id="KW-0961">Cell wall biogenesis/degradation</keyword>
<keyword evidence="4" id="KW-1003">Cell membrane</keyword>
<sequence length="679" mass="73213">MSLASIIVTIIICSLVILGLIALFIMHGSNTRFTFDIGGQAPHASGGQDQSSEKGFKTRLYGLSLFSGGIFAALLAKLWSMQLVSSTEYTKLAEKNRTRSIATPAQRGRILDRNGVELVTNRSSLTVVAKSDVLNNDVTLQLLANLLGMPKIAVKRKIQDTSAGAQSLRVVATDVSRQVVAYLGEHADFFEGVSVEDRSVRTYPQGSLAAHVLGYTGAVTQDLIDKVDKKDSSAPHYELGDIVGQSGIEYQYESVLQGVHGEQKVYVDARGKVIDYSTSVAAIPGSDITLTIDATIQAGAEKGLAHAIERSRQRGNKDCKAGAVVVMDVTNGEVLAMASAPTYDPSVFIGGISNDDWAELSDKNHAYPLMNRAVDGAYMAASTIKPFIALSALDNGIASEDSGYNCSGFWTGFGKAAGQYCWNHRGHGYMTLQKGITFSCDVVFYEIGKKFWQADETHKWGMQTTMKNWGLGAKTQIDLPHEQQGRVPDPQWKYSFYNSAAEGDRRWKGGDNTNLAIGQGDLLVTPIQLASAYMGVANRGTIYKPHLLKSVQSHSGSGTILQSKTKVRLEVKQTDAQYALLQRALEGVIYEEDRSFASHFTNLPVRVAGKTGTGERKGEDPTGWLCAFAPADKPKYVVAAVVEKGGFGATSAMYAVRDTLGAIYGVPDTASGDNDVSLH</sequence>
<evidence type="ECO:0000259" key="16">
    <source>
        <dbReference type="Pfam" id="PF03717"/>
    </source>
</evidence>
<dbReference type="InterPro" id="IPR017790">
    <property type="entry name" value="Penicillin-binding_protein_2"/>
</dbReference>
<gene>
    <name evidence="17" type="ORF">HMPREF3192_00160</name>
</gene>
<dbReference type="STRING" id="1393034.HMPREF3192_00160"/>
<dbReference type="GO" id="GO:0071555">
    <property type="term" value="P:cell wall organization"/>
    <property type="evidence" value="ECO:0007669"/>
    <property type="project" value="UniProtKB-KW"/>
</dbReference>
<feature type="domain" description="Penicillin-binding protein dimerisation" evidence="16">
    <location>
        <begin position="103"/>
        <end position="275"/>
    </location>
</feature>
<evidence type="ECO:0000256" key="8">
    <source>
        <dbReference type="ARBA" id="ARBA00022801"/>
    </source>
</evidence>
<dbReference type="Proteomes" id="UP000070675">
    <property type="component" value="Unassembled WGS sequence"/>
</dbReference>
<keyword evidence="6" id="KW-0645">Protease</keyword>
<dbReference type="SUPFAM" id="SSF56519">
    <property type="entry name" value="Penicillin binding protein dimerisation domain"/>
    <property type="match status" value="1"/>
</dbReference>
<dbReference type="Gene3D" id="3.90.1310.10">
    <property type="entry name" value="Penicillin-binding protein 2a (Domain 2)"/>
    <property type="match status" value="1"/>
</dbReference>
<evidence type="ECO:0000313" key="17">
    <source>
        <dbReference type="EMBL" id="KXB35510.1"/>
    </source>
</evidence>
<dbReference type="RefSeq" id="WP_066304491.1">
    <property type="nucleotide sequence ID" value="NZ_KQ959484.1"/>
</dbReference>
<evidence type="ECO:0000256" key="2">
    <source>
        <dbReference type="ARBA" id="ARBA00004236"/>
    </source>
</evidence>
<protein>
    <submittedName>
        <fullName evidence="17">Penicillin-binding protein 2</fullName>
    </submittedName>
</protein>
<dbReference type="PANTHER" id="PTHR30627:SF2">
    <property type="entry name" value="PEPTIDOGLYCAN D,D-TRANSPEPTIDASE MRDA"/>
    <property type="match status" value="1"/>
</dbReference>
<dbReference type="InterPro" id="IPR005311">
    <property type="entry name" value="PBP_dimer"/>
</dbReference>
<keyword evidence="9" id="KW-0133">Cell shape</keyword>
<feature type="transmembrane region" description="Helical" evidence="14">
    <location>
        <begin position="6"/>
        <end position="26"/>
    </location>
</feature>
<keyword evidence="5" id="KW-0997">Cell inner membrane</keyword>
<organism evidence="17 18">
    <name type="scientific">Atopobium deltae</name>
    <dbReference type="NCBI Taxonomy" id="1393034"/>
    <lineage>
        <taxon>Bacteria</taxon>
        <taxon>Bacillati</taxon>
        <taxon>Actinomycetota</taxon>
        <taxon>Coriobacteriia</taxon>
        <taxon>Coriobacteriales</taxon>
        <taxon>Atopobiaceae</taxon>
        <taxon>Atopobium</taxon>
    </lineage>
</organism>
<feature type="transmembrane region" description="Helical" evidence="14">
    <location>
        <begin position="60"/>
        <end position="79"/>
    </location>
</feature>
<proteinExistence type="inferred from homology"/>
<evidence type="ECO:0000313" key="18">
    <source>
        <dbReference type="Proteomes" id="UP000070675"/>
    </source>
</evidence>
<keyword evidence="7 14" id="KW-0812">Transmembrane</keyword>
<keyword evidence="10" id="KW-0573">Peptidoglycan synthesis</keyword>
<reference evidence="18" key="1">
    <citation type="submission" date="2016-01" db="EMBL/GenBank/DDBJ databases">
        <authorList>
            <person name="Mitreva M."/>
            <person name="Pepin K.H."/>
            <person name="Mihindukulasuriya K.A."/>
            <person name="Fulton R."/>
            <person name="Fronick C."/>
            <person name="O'Laughlin M."/>
            <person name="Miner T."/>
            <person name="Herter B."/>
            <person name="Rosa B.A."/>
            <person name="Cordes M."/>
            <person name="Tomlinson C."/>
            <person name="Wollam A."/>
            <person name="Palsikar V.B."/>
            <person name="Mardis E.R."/>
            <person name="Wilson R.K."/>
        </authorList>
    </citation>
    <scope>NUCLEOTIDE SEQUENCE [LARGE SCALE GENOMIC DNA]</scope>
    <source>
        <strain evidence="18">DNF00019</strain>
    </source>
</reference>
<dbReference type="Gene3D" id="3.40.710.10">
    <property type="entry name" value="DD-peptidase/beta-lactamase superfamily"/>
    <property type="match status" value="1"/>
</dbReference>
<comment type="similarity">
    <text evidence="3">Belongs to the transpeptidase family.</text>
</comment>
<dbReference type="AlphaFoldDB" id="A0A133XX35"/>
<evidence type="ECO:0000256" key="9">
    <source>
        <dbReference type="ARBA" id="ARBA00022960"/>
    </source>
</evidence>
<dbReference type="PANTHER" id="PTHR30627">
    <property type="entry name" value="PEPTIDOGLYCAN D,D-TRANSPEPTIDASE"/>
    <property type="match status" value="1"/>
</dbReference>
<keyword evidence="18" id="KW-1185">Reference proteome</keyword>
<evidence type="ECO:0000256" key="6">
    <source>
        <dbReference type="ARBA" id="ARBA00022670"/>
    </source>
</evidence>
<dbReference type="InterPro" id="IPR001460">
    <property type="entry name" value="PCN-bd_Tpept"/>
</dbReference>
<comment type="subcellular location">
    <subcellularLocation>
        <location evidence="2">Cell membrane</location>
    </subcellularLocation>
    <subcellularLocation>
        <location evidence="1">Membrane</location>
        <topology evidence="1">Single-pass membrane protein</topology>
    </subcellularLocation>
</comment>
<dbReference type="Pfam" id="PF00905">
    <property type="entry name" value="Transpeptidase"/>
    <property type="match status" value="1"/>
</dbReference>
<dbReference type="GO" id="GO:0009002">
    <property type="term" value="F:serine-type D-Ala-D-Ala carboxypeptidase activity"/>
    <property type="evidence" value="ECO:0007669"/>
    <property type="project" value="InterPro"/>
</dbReference>
<dbReference type="GO" id="GO:0006508">
    <property type="term" value="P:proteolysis"/>
    <property type="evidence" value="ECO:0007669"/>
    <property type="project" value="UniProtKB-KW"/>
</dbReference>
<dbReference type="GO" id="GO:0008658">
    <property type="term" value="F:penicillin binding"/>
    <property type="evidence" value="ECO:0007669"/>
    <property type="project" value="InterPro"/>
</dbReference>
<dbReference type="SUPFAM" id="SSF56601">
    <property type="entry name" value="beta-lactamase/transpeptidase-like"/>
    <property type="match status" value="1"/>
</dbReference>
<dbReference type="GO" id="GO:0005886">
    <property type="term" value="C:plasma membrane"/>
    <property type="evidence" value="ECO:0007669"/>
    <property type="project" value="UniProtKB-SubCell"/>
</dbReference>
<evidence type="ECO:0000256" key="11">
    <source>
        <dbReference type="ARBA" id="ARBA00022989"/>
    </source>
</evidence>
<dbReference type="EMBL" id="LSCR01000002">
    <property type="protein sequence ID" value="KXB35510.1"/>
    <property type="molecule type" value="Genomic_DNA"/>
</dbReference>
<evidence type="ECO:0000256" key="1">
    <source>
        <dbReference type="ARBA" id="ARBA00004167"/>
    </source>
</evidence>
<accession>A0A133XX35</accession>
<dbReference type="GO" id="GO:0008360">
    <property type="term" value="P:regulation of cell shape"/>
    <property type="evidence" value="ECO:0007669"/>
    <property type="project" value="UniProtKB-KW"/>
</dbReference>
<evidence type="ECO:0000259" key="15">
    <source>
        <dbReference type="Pfam" id="PF00905"/>
    </source>
</evidence>
<keyword evidence="8" id="KW-0378">Hydrolase</keyword>
<evidence type="ECO:0000256" key="5">
    <source>
        <dbReference type="ARBA" id="ARBA00022519"/>
    </source>
</evidence>
<dbReference type="PATRIC" id="fig|1393034.3.peg.154"/>
<evidence type="ECO:0000256" key="7">
    <source>
        <dbReference type="ARBA" id="ARBA00022692"/>
    </source>
</evidence>
<evidence type="ECO:0000256" key="3">
    <source>
        <dbReference type="ARBA" id="ARBA00007171"/>
    </source>
</evidence>
<dbReference type="OrthoDB" id="9766847at2"/>
<keyword evidence="11 14" id="KW-1133">Transmembrane helix</keyword>
<evidence type="ECO:0000256" key="14">
    <source>
        <dbReference type="SAM" id="Phobius"/>
    </source>
</evidence>
<dbReference type="GO" id="GO:0009252">
    <property type="term" value="P:peptidoglycan biosynthetic process"/>
    <property type="evidence" value="ECO:0007669"/>
    <property type="project" value="UniProtKB-KW"/>
</dbReference>
<dbReference type="Pfam" id="PF03717">
    <property type="entry name" value="PBP_dimer"/>
    <property type="match status" value="1"/>
</dbReference>
<comment type="caution">
    <text evidence="17">The sequence shown here is derived from an EMBL/GenBank/DDBJ whole genome shotgun (WGS) entry which is preliminary data.</text>
</comment>
<dbReference type="InterPro" id="IPR050515">
    <property type="entry name" value="Beta-lactam/transpept"/>
</dbReference>
<evidence type="ECO:0000256" key="12">
    <source>
        <dbReference type="ARBA" id="ARBA00023136"/>
    </source>
</evidence>
<dbReference type="InterPro" id="IPR012338">
    <property type="entry name" value="Beta-lactam/transpept-like"/>
</dbReference>
<evidence type="ECO:0000256" key="10">
    <source>
        <dbReference type="ARBA" id="ARBA00022984"/>
    </source>
</evidence>
<dbReference type="InterPro" id="IPR036138">
    <property type="entry name" value="PBP_dimer_sf"/>
</dbReference>